<name>A0AAN6MYT4_9PEZI</name>
<gene>
    <name evidence="2" type="ORF">QBC46DRAFT_357784</name>
</gene>
<proteinExistence type="predicted"/>
<organism evidence="2 3">
    <name type="scientific">Diplogelasinospora grovesii</name>
    <dbReference type="NCBI Taxonomy" id="303347"/>
    <lineage>
        <taxon>Eukaryota</taxon>
        <taxon>Fungi</taxon>
        <taxon>Dikarya</taxon>
        <taxon>Ascomycota</taxon>
        <taxon>Pezizomycotina</taxon>
        <taxon>Sordariomycetes</taxon>
        <taxon>Sordariomycetidae</taxon>
        <taxon>Sordariales</taxon>
        <taxon>Diplogelasinosporaceae</taxon>
        <taxon>Diplogelasinospora</taxon>
    </lineage>
</organism>
<reference evidence="3" key="1">
    <citation type="journal article" date="2023" name="Mol. Phylogenet. Evol.">
        <title>Genome-scale phylogeny and comparative genomics of the fungal order Sordariales.</title>
        <authorList>
            <person name="Hensen N."/>
            <person name="Bonometti L."/>
            <person name="Westerberg I."/>
            <person name="Brannstrom I.O."/>
            <person name="Guillou S."/>
            <person name="Cros-Aarteil S."/>
            <person name="Calhoun S."/>
            <person name="Haridas S."/>
            <person name="Kuo A."/>
            <person name="Mondo S."/>
            <person name="Pangilinan J."/>
            <person name="Riley R."/>
            <person name="LaButti K."/>
            <person name="Andreopoulos B."/>
            <person name="Lipzen A."/>
            <person name="Chen C."/>
            <person name="Yan M."/>
            <person name="Daum C."/>
            <person name="Ng V."/>
            <person name="Clum A."/>
            <person name="Steindorff A."/>
            <person name="Ohm R.A."/>
            <person name="Martin F."/>
            <person name="Silar P."/>
            <person name="Natvig D.O."/>
            <person name="Lalanne C."/>
            <person name="Gautier V."/>
            <person name="Ament-Velasquez S.L."/>
            <person name="Kruys A."/>
            <person name="Hutchinson M.I."/>
            <person name="Powell A.J."/>
            <person name="Barry K."/>
            <person name="Miller A.N."/>
            <person name="Grigoriev I.V."/>
            <person name="Debuchy R."/>
            <person name="Gladieux P."/>
            <person name="Hiltunen Thoren M."/>
            <person name="Johannesson H."/>
        </authorList>
    </citation>
    <scope>NUCLEOTIDE SEQUENCE [LARGE SCALE GENOMIC DNA]</scope>
    <source>
        <strain evidence="3">CBS 340.73</strain>
    </source>
</reference>
<protein>
    <submittedName>
        <fullName evidence="2">Uncharacterized protein</fullName>
    </submittedName>
</protein>
<keyword evidence="3" id="KW-1185">Reference proteome</keyword>
<sequence length="377" mass="40712">MACGIGGFELAKFPPGTKGEKPKVWKQGYGPGDEPRAQLLGGSKQQRFHKTDIGDGEEALEAKRHGNDAREGEHLPDQEAPRRKPSPAIGPHNGTAADSRKQNGRGYRNVQEQDEEPRGGPASPSIAFTRATTTTCREAGVWPPNTNGFRFSVYLVPKDPSLNPFYEFMEKTYQVDRTWISFQNWFFGTCTGTPVETVCPDFGWVRGLPKLKPDFQVPNPKDTIAAGLANITGLAEYMSDTAFTMQLGLSDAVDSHVVDGASLPTFMVSSAVDSMQQVYDIGDEAELPGLGEALAGVTGIAAVIAEASNAAMGIYDIVQDPKNAPLSIFGILLRWHGTENDQAVYRCGPTQEGYVGEEDWEYGEGGGGGRDEQGCES</sequence>
<evidence type="ECO:0000313" key="3">
    <source>
        <dbReference type="Proteomes" id="UP001303473"/>
    </source>
</evidence>
<dbReference type="AlphaFoldDB" id="A0AAN6MYT4"/>
<evidence type="ECO:0000313" key="2">
    <source>
        <dbReference type="EMBL" id="KAK3936037.1"/>
    </source>
</evidence>
<dbReference type="Proteomes" id="UP001303473">
    <property type="component" value="Unassembled WGS sequence"/>
</dbReference>
<accession>A0AAN6MYT4</accession>
<comment type="caution">
    <text evidence="2">The sequence shown here is derived from an EMBL/GenBank/DDBJ whole genome shotgun (WGS) entry which is preliminary data.</text>
</comment>
<evidence type="ECO:0000256" key="1">
    <source>
        <dbReference type="SAM" id="MobiDB-lite"/>
    </source>
</evidence>
<feature type="region of interest" description="Disordered" evidence="1">
    <location>
        <begin position="1"/>
        <end position="127"/>
    </location>
</feature>
<dbReference type="EMBL" id="MU853896">
    <property type="protein sequence ID" value="KAK3936037.1"/>
    <property type="molecule type" value="Genomic_DNA"/>
</dbReference>
<feature type="compositionally biased region" description="Basic and acidic residues" evidence="1">
    <location>
        <begin position="60"/>
        <end position="82"/>
    </location>
</feature>
<feature type="region of interest" description="Disordered" evidence="1">
    <location>
        <begin position="356"/>
        <end position="377"/>
    </location>
</feature>